<comment type="function">
    <text evidence="5">Serine peptidase whose precise substrate specificity remains unclear. Does not cleave peptides after a arginine or lysine residue. Regulates trans-Golgi network morphology and sorting by regulating the membrane binding of the AP-1 complex. May play a role in the regulation of synaptic vesicle exocytosis.</text>
</comment>
<evidence type="ECO:0000256" key="4">
    <source>
        <dbReference type="ARBA" id="ARBA00022825"/>
    </source>
</evidence>
<accession>A0A6J1CPD8</accession>
<evidence type="ECO:0000313" key="11">
    <source>
        <dbReference type="RefSeq" id="XP_022142957.1"/>
    </source>
</evidence>
<dbReference type="Pfam" id="PF00326">
    <property type="entry name" value="Peptidase_S9"/>
    <property type="match status" value="1"/>
</dbReference>
<dbReference type="PANTHER" id="PTHR11757:SF19">
    <property type="entry name" value="PROLYL ENDOPEPTIDASE-LIKE"/>
    <property type="match status" value="1"/>
</dbReference>
<keyword evidence="2 6" id="KW-0645">Protease</keyword>
<gene>
    <name evidence="11" type="primary">LOC111012951</name>
</gene>
<evidence type="ECO:0000313" key="10">
    <source>
        <dbReference type="Proteomes" id="UP000504603"/>
    </source>
</evidence>
<dbReference type="InterPro" id="IPR001375">
    <property type="entry name" value="Peptidase_S9_cat"/>
</dbReference>
<feature type="domain" description="Peptidase S9 prolyl oligopeptidase catalytic" evidence="8">
    <location>
        <begin position="578"/>
        <end position="746"/>
    </location>
</feature>
<dbReference type="EC" id="3.4.21.-" evidence="6"/>
<proteinExistence type="inferred from homology"/>
<evidence type="ECO:0000256" key="5">
    <source>
        <dbReference type="ARBA" id="ARBA00045448"/>
    </source>
</evidence>
<comment type="similarity">
    <text evidence="1 6">Belongs to the peptidase S9A family.</text>
</comment>
<dbReference type="SUPFAM" id="SSF50993">
    <property type="entry name" value="Peptidase/esterase 'gauge' domain"/>
    <property type="match status" value="1"/>
</dbReference>
<reference evidence="11" key="1">
    <citation type="submission" date="2025-08" db="UniProtKB">
        <authorList>
            <consortium name="RefSeq"/>
        </authorList>
    </citation>
    <scope>IDENTIFICATION</scope>
    <source>
        <strain evidence="11">OHB3-1</strain>
    </source>
</reference>
<evidence type="ECO:0000259" key="9">
    <source>
        <dbReference type="Pfam" id="PF02897"/>
    </source>
</evidence>
<dbReference type="PANTHER" id="PTHR11757">
    <property type="entry name" value="PROTEASE FAMILY S9A OLIGOPEPTIDASE"/>
    <property type="match status" value="1"/>
</dbReference>
<dbReference type="Proteomes" id="UP000504603">
    <property type="component" value="Unplaced"/>
</dbReference>
<dbReference type="AlphaFoldDB" id="A0A6J1CPD8"/>
<keyword evidence="4 6" id="KW-0720">Serine protease</keyword>
<evidence type="ECO:0000259" key="8">
    <source>
        <dbReference type="Pfam" id="PF00326"/>
    </source>
</evidence>
<dbReference type="OrthoDB" id="248387at2759"/>
<evidence type="ECO:0000256" key="3">
    <source>
        <dbReference type="ARBA" id="ARBA00022801"/>
    </source>
</evidence>
<sequence length="790" mass="90215">MNQFRVALRHRCNHLHGALRRCLHYKAPKPPQPPSPAAPPKPPKKPQSFTMHEVTWEDPYSWMSSLNDKVAMRHMDVYMEQEEKYTEAVMAGTERLQSKLQSEMASRLDFDLSTPPIRWGPWLYYRRVEEGKQYPVLCRRLASLHEEFISNRSPSAGFDYVSGKKIEQKLLDYNQEAERFGGYAYEELSEVSPDHRFLAYTMYDKDNDYFRLSVKNLNSGSLCSKPQVDRVSNLAWAKGGQALLYVVTDQNKRPCRLYCSMIGSTDDDILLLEELDDDIHVYIRHTKDFHFVTVNRFSPTSSKVFLIDAADPLSGMVLIWECGGLAHCIMEHHLGDLYLFTDADKGHEAVDSHYLLRSPLKVDSTARTWEHVFIEDQDLVMLDVDFSHTHLVLILREGQKFRLCAVRLPLPVGKGPIHLKELELQFLPLPENVSQISPGPNYDFYSSTMRFTISSPVMPDAVVDYHLSDGKWNIIQQQSILHERTRILYGTTSTTGASGKISNVLEDSVGEGNLNDDQMWNSLSEFYACERFNVPSNDGVLVPLTVVYSYKCKRENDNPGLLHVHGAYGELLDKRWRSELKSLLDRGWVIAYADVRGGGGGGKKWHHDGRRAKKFNSIQDYISCAKFLAERNIINEEKLAGWGYSAGGLLVASAINQCPELFRAAILKVPFLDPISTLLHPIIPLTAADYEEFGYPGNVDDFHAIRRYSPYDNIQKDVAYPAVLITSTFNTRFGVWEAAKWIARVRDFSIYDPKRPVILNLTTDIVEENRYLHCKESALETAFLMKVMES</sequence>
<dbReference type="InterPro" id="IPR023302">
    <property type="entry name" value="Pept_S9A_N"/>
</dbReference>
<dbReference type="GeneID" id="111012951"/>
<evidence type="ECO:0000256" key="7">
    <source>
        <dbReference type="SAM" id="MobiDB-lite"/>
    </source>
</evidence>
<dbReference type="GO" id="GO:0004252">
    <property type="term" value="F:serine-type endopeptidase activity"/>
    <property type="evidence" value="ECO:0007669"/>
    <property type="project" value="UniProtKB-UniRule"/>
</dbReference>
<feature type="domain" description="Peptidase S9A N-terminal" evidence="9">
    <location>
        <begin position="41"/>
        <end position="477"/>
    </location>
</feature>
<evidence type="ECO:0000256" key="2">
    <source>
        <dbReference type="ARBA" id="ARBA00022670"/>
    </source>
</evidence>
<dbReference type="KEGG" id="mcha:111012951"/>
<dbReference type="Pfam" id="PF02897">
    <property type="entry name" value="Peptidase_S9_N"/>
    <property type="match status" value="1"/>
</dbReference>
<dbReference type="Gene3D" id="3.40.50.1820">
    <property type="entry name" value="alpha/beta hydrolase"/>
    <property type="match status" value="1"/>
</dbReference>
<evidence type="ECO:0000256" key="6">
    <source>
        <dbReference type="RuleBase" id="RU368024"/>
    </source>
</evidence>
<feature type="compositionally biased region" description="Pro residues" evidence="7">
    <location>
        <begin position="28"/>
        <end position="41"/>
    </location>
</feature>
<dbReference type="InterPro" id="IPR029058">
    <property type="entry name" value="AB_hydrolase_fold"/>
</dbReference>
<keyword evidence="3 6" id="KW-0378">Hydrolase</keyword>
<evidence type="ECO:0000256" key="1">
    <source>
        <dbReference type="ARBA" id="ARBA00005228"/>
    </source>
</evidence>
<dbReference type="GO" id="GO:0006508">
    <property type="term" value="P:proteolysis"/>
    <property type="evidence" value="ECO:0007669"/>
    <property type="project" value="UniProtKB-KW"/>
</dbReference>
<dbReference type="Gene3D" id="2.130.10.120">
    <property type="entry name" value="Prolyl oligopeptidase, N-terminal domain"/>
    <property type="match status" value="1"/>
</dbReference>
<name>A0A6J1CPD8_MOMCH</name>
<dbReference type="RefSeq" id="XP_022142957.1">
    <property type="nucleotide sequence ID" value="XM_022287265.1"/>
</dbReference>
<dbReference type="InterPro" id="IPR051543">
    <property type="entry name" value="Serine_Peptidase_S9A"/>
</dbReference>
<dbReference type="PRINTS" id="PR00862">
    <property type="entry name" value="PROLIGOPTASE"/>
</dbReference>
<feature type="region of interest" description="Disordered" evidence="7">
    <location>
        <begin position="25"/>
        <end position="48"/>
    </location>
</feature>
<keyword evidence="10" id="KW-1185">Reference proteome</keyword>
<organism evidence="10 11">
    <name type="scientific">Momordica charantia</name>
    <name type="common">Bitter gourd</name>
    <name type="synonym">Balsam pear</name>
    <dbReference type="NCBI Taxonomy" id="3673"/>
    <lineage>
        <taxon>Eukaryota</taxon>
        <taxon>Viridiplantae</taxon>
        <taxon>Streptophyta</taxon>
        <taxon>Embryophyta</taxon>
        <taxon>Tracheophyta</taxon>
        <taxon>Spermatophyta</taxon>
        <taxon>Magnoliopsida</taxon>
        <taxon>eudicotyledons</taxon>
        <taxon>Gunneridae</taxon>
        <taxon>Pentapetalae</taxon>
        <taxon>rosids</taxon>
        <taxon>fabids</taxon>
        <taxon>Cucurbitales</taxon>
        <taxon>Cucurbitaceae</taxon>
        <taxon>Momordiceae</taxon>
        <taxon>Momordica</taxon>
    </lineage>
</organism>
<dbReference type="SUPFAM" id="SSF53474">
    <property type="entry name" value="alpha/beta-Hydrolases"/>
    <property type="match status" value="1"/>
</dbReference>
<protein>
    <recommendedName>
        <fullName evidence="6">Prolyl endopeptidase</fullName>
        <ecNumber evidence="6">3.4.21.-</ecNumber>
    </recommendedName>
</protein>
<dbReference type="InterPro" id="IPR002470">
    <property type="entry name" value="Peptidase_S9A"/>
</dbReference>